<reference evidence="2" key="1">
    <citation type="submission" date="2019-11" db="EMBL/GenBank/DDBJ databases">
        <title>Microbial mats filling the niche in hypersaline microbial mats.</title>
        <authorList>
            <person name="Wong H.L."/>
            <person name="Macleod F.I."/>
            <person name="White R.A. III"/>
            <person name="Burns B.P."/>
        </authorList>
    </citation>
    <scope>NUCLEOTIDE SEQUENCE</scope>
    <source>
        <strain evidence="2">Rbin_158</strain>
    </source>
</reference>
<gene>
    <name evidence="2" type="ORF">GF339_05870</name>
</gene>
<feature type="transmembrane region" description="Helical" evidence="1">
    <location>
        <begin position="21"/>
        <end position="47"/>
    </location>
</feature>
<keyword evidence="1" id="KW-1133">Transmembrane helix</keyword>
<dbReference type="Gene3D" id="3.10.450.50">
    <property type="match status" value="1"/>
</dbReference>
<dbReference type="EMBL" id="WJJP01000183">
    <property type="protein sequence ID" value="MBD3324091.1"/>
    <property type="molecule type" value="Genomic_DNA"/>
</dbReference>
<dbReference type="SUPFAM" id="SSF103642">
    <property type="entry name" value="Sec-C motif"/>
    <property type="match status" value="1"/>
</dbReference>
<proteinExistence type="predicted"/>
<dbReference type="Pfam" id="PF02810">
    <property type="entry name" value="SEC-C"/>
    <property type="match status" value="1"/>
</dbReference>
<protein>
    <submittedName>
        <fullName evidence="2">Uncharacterized protein</fullName>
    </submittedName>
</protein>
<evidence type="ECO:0000256" key="1">
    <source>
        <dbReference type="SAM" id="Phobius"/>
    </source>
</evidence>
<accession>A0A9D5Q5Q0</accession>
<keyword evidence="1" id="KW-0812">Transmembrane</keyword>
<organism evidence="2 3">
    <name type="scientific">candidate division KSB3 bacterium</name>
    <dbReference type="NCBI Taxonomy" id="2044937"/>
    <lineage>
        <taxon>Bacteria</taxon>
        <taxon>candidate division KSB3</taxon>
    </lineage>
</organism>
<comment type="caution">
    <text evidence="2">The sequence shown here is derived from an EMBL/GenBank/DDBJ whole genome shotgun (WGS) entry which is preliminary data.</text>
</comment>
<dbReference type="InterPro" id="IPR004027">
    <property type="entry name" value="SEC_C_motif"/>
</dbReference>
<dbReference type="Proteomes" id="UP000649604">
    <property type="component" value="Unassembled WGS sequence"/>
</dbReference>
<feature type="transmembrane region" description="Helical" evidence="1">
    <location>
        <begin position="59"/>
        <end position="83"/>
    </location>
</feature>
<sequence length="166" mass="18159">MIRKPNTFKQGIAKAVSGAGVFLTVCGTLLLASAGIIILGYALAYLSEMLFHGETMGGMFPYVVVVLVVTCTAGLGIPILLLARNIQRSTESFSLLQFDEDASEEDDYDDEDGDFTDDGEELNEFLRKLHKTRNIGPFIPSPKTMDDLCPCGSGLKYKDCCGKFWL</sequence>
<name>A0A9D5Q5Q0_9BACT</name>
<dbReference type="AlphaFoldDB" id="A0A9D5Q5Q0"/>
<evidence type="ECO:0000313" key="2">
    <source>
        <dbReference type="EMBL" id="MBD3324091.1"/>
    </source>
</evidence>
<keyword evidence="1" id="KW-0472">Membrane</keyword>
<evidence type="ECO:0000313" key="3">
    <source>
        <dbReference type="Proteomes" id="UP000649604"/>
    </source>
</evidence>